<dbReference type="VEuPathDB" id="FungiDB:VP01_936g1"/>
<dbReference type="InterPro" id="IPR004273">
    <property type="entry name" value="Dynein_heavy_D6_P-loop"/>
</dbReference>
<dbReference type="OrthoDB" id="447173at2759"/>
<dbReference type="Pfam" id="PF03028">
    <property type="entry name" value="Dynein_heavy"/>
    <property type="match status" value="1"/>
</dbReference>
<dbReference type="GO" id="GO:0008569">
    <property type="term" value="F:minus-end-directed microtubule motor activity"/>
    <property type="evidence" value="ECO:0007669"/>
    <property type="project" value="InterPro"/>
</dbReference>
<dbReference type="PANTHER" id="PTHR45703">
    <property type="entry name" value="DYNEIN HEAVY CHAIN"/>
    <property type="match status" value="1"/>
</dbReference>
<dbReference type="EMBL" id="LAVV01015015">
    <property type="protein sequence ID" value="KNZ44246.1"/>
    <property type="molecule type" value="Genomic_DNA"/>
</dbReference>
<evidence type="ECO:0000259" key="1">
    <source>
        <dbReference type="Pfam" id="PF03028"/>
    </source>
</evidence>
<accession>A0A0L6U6W0</accession>
<comment type="caution">
    <text evidence="2">The sequence shown here is derived from an EMBL/GenBank/DDBJ whole genome shotgun (WGS) entry which is preliminary data.</text>
</comment>
<evidence type="ECO:0000313" key="3">
    <source>
        <dbReference type="Proteomes" id="UP000037035"/>
    </source>
</evidence>
<name>A0A0L6U6W0_9BASI</name>
<organism evidence="2 3">
    <name type="scientific">Puccinia sorghi</name>
    <dbReference type="NCBI Taxonomy" id="27349"/>
    <lineage>
        <taxon>Eukaryota</taxon>
        <taxon>Fungi</taxon>
        <taxon>Dikarya</taxon>
        <taxon>Basidiomycota</taxon>
        <taxon>Pucciniomycotina</taxon>
        <taxon>Pucciniomycetes</taxon>
        <taxon>Pucciniales</taxon>
        <taxon>Pucciniaceae</taxon>
        <taxon>Puccinia</taxon>
    </lineage>
</organism>
<dbReference type="InterPro" id="IPR027417">
    <property type="entry name" value="P-loop_NTPase"/>
</dbReference>
<dbReference type="GO" id="GO:0007018">
    <property type="term" value="P:microtubule-based movement"/>
    <property type="evidence" value="ECO:0007669"/>
    <property type="project" value="InterPro"/>
</dbReference>
<dbReference type="PANTHER" id="PTHR45703:SF36">
    <property type="entry name" value="DYNEIN HEAVY CHAIN, CYTOPLASMIC"/>
    <property type="match status" value="1"/>
</dbReference>
<dbReference type="AlphaFoldDB" id="A0A0L6U6W0"/>
<dbReference type="GO" id="GO:0051959">
    <property type="term" value="F:dynein light intermediate chain binding"/>
    <property type="evidence" value="ECO:0007669"/>
    <property type="project" value="InterPro"/>
</dbReference>
<dbReference type="InterPro" id="IPR026983">
    <property type="entry name" value="DHC"/>
</dbReference>
<protein>
    <submittedName>
        <fullName evidence="2">Dynein heavy chain 1, cytosolic</fullName>
    </submittedName>
</protein>
<feature type="domain" description="Dynein heavy chain region D6 P-loop" evidence="1">
    <location>
        <begin position="10"/>
        <end position="75"/>
    </location>
</feature>
<dbReference type="GO" id="GO:0045505">
    <property type="term" value="F:dynein intermediate chain binding"/>
    <property type="evidence" value="ECO:0007669"/>
    <property type="project" value="InterPro"/>
</dbReference>
<reference evidence="2 3" key="1">
    <citation type="submission" date="2015-08" db="EMBL/GenBank/DDBJ databases">
        <title>Next Generation Sequencing and Analysis of the Genome of Puccinia sorghi L Schw, the Causal Agent of Maize Common Rust.</title>
        <authorList>
            <person name="Rochi L."/>
            <person name="Burguener G."/>
            <person name="Darino M."/>
            <person name="Turjanski A."/>
            <person name="Kreff E."/>
            <person name="Dieguez M.J."/>
            <person name="Sacco F."/>
        </authorList>
    </citation>
    <scope>NUCLEOTIDE SEQUENCE [LARGE SCALE GENOMIC DNA]</scope>
    <source>
        <strain evidence="2 3">RO10H11247</strain>
    </source>
</reference>
<dbReference type="Proteomes" id="UP000037035">
    <property type="component" value="Unassembled WGS sequence"/>
</dbReference>
<dbReference type="GO" id="GO:0030286">
    <property type="term" value="C:dynein complex"/>
    <property type="evidence" value="ECO:0007669"/>
    <property type="project" value="InterPro"/>
</dbReference>
<gene>
    <name evidence="2" type="ORF">VP01_936g1</name>
</gene>
<dbReference type="Gene3D" id="3.40.50.300">
    <property type="entry name" value="P-loop containing nucleotide triphosphate hydrolases"/>
    <property type="match status" value="1"/>
</dbReference>
<sequence>MVTHHLFTALADQAIAAAIRTGFWVLLKNVHLAAGWLSQLEKRLQSLNPPKSFRLFLTMENPSIPVKILRQSMVIINELPPGIRANLVDCLKSISPGRVAAGPNGKVRLYFLLAWFQLWYKRDYDIVHWDGKANVSSANGDSQDDQKLNENVLLYYPDRPGSTPMGRFAGFVKTSCIWRSSGLRMGPETTRQFCRYAFQTKRKFSRLPKVIDLNISLPGPKLYWNENLLTGLAFHPMQKLLSQLQGTLWND</sequence>
<dbReference type="STRING" id="27349.A0A0L6U6W0"/>
<proteinExistence type="predicted"/>
<evidence type="ECO:0000313" key="2">
    <source>
        <dbReference type="EMBL" id="KNZ44246.1"/>
    </source>
</evidence>
<keyword evidence="3" id="KW-1185">Reference proteome</keyword>